<dbReference type="Gene3D" id="1.10.150.280">
    <property type="entry name" value="AF1531-like domain"/>
    <property type="match status" value="1"/>
</dbReference>
<comment type="caution">
    <text evidence="1">The sequence shown here is derived from an EMBL/GenBank/DDBJ whole genome shotgun (WGS) entry which is preliminary data.</text>
</comment>
<organism evidence="1 2">
    <name type="scientific">Caldiarchaeum subterraneum</name>
    <dbReference type="NCBI Taxonomy" id="311458"/>
    <lineage>
        <taxon>Archaea</taxon>
        <taxon>Nitrososphaerota</taxon>
        <taxon>Candidatus Caldarchaeales</taxon>
        <taxon>Candidatus Caldarchaeaceae</taxon>
        <taxon>Candidatus Caldarchaeum</taxon>
    </lineage>
</organism>
<dbReference type="Proteomes" id="UP000608579">
    <property type="component" value="Unassembled WGS sequence"/>
</dbReference>
<evidence type="ECO:0000313" key="2">
    <source>
        <dbReference type="Proteomes" id="UP000608579"/>
    </source>
</evidence>
<dbReference type="Pfam" id="PF04919">
    <property type="entry name" value="DUF655"/>
    <property type="match status" value="1"/>
</dbReference>
<dbReference type="PANTHER" id="PTHR40734">
    <property type="entry name" value="TRNA-SPECIFIC ADENOSINE DEAMINASE-RELATED"/>
    <property type="match status" value="1"/>
</dbReference>
<dbReference type="InterPro" id="IPR012340">
    <property type="entry name" value="NA-bd_OB-fold"/>
</dbReference>
<reference evidence="1" key="1">
    <citation type="journal article" date="2020" name="ISME J.">
        <title>Gammaproteobacteria mediating utilization of methyl-, sulfur- and petroleum organic compounds in deep ocean hydrothermal plumes.</title>
        <authorList>
            <person name="Zhou Z."/>
            <person name="Liu Y."/>
            <person name="Pan J."/>
            <person name="Cron B.R."/>
            <person name="Toner B.M."/>
            <person name="Anantharaman K."/>
            <person name="Breier J.A."/>
            <person name="Dick G.J."/>
            <person name="Li M."/>
        </authorList>
    </citation>
    <scope>NUCLEOTIDE SEQUENCE</scope>
    <source>
        <strain evidence="1">SZUA-1515</strain>
    </source>
</reference>
<dbReference type="PANTHER" id="PTHR40734:SF1">
    <property type="entry name" value="DNA-BINDING PROTEIN"/>
    <property type="match status" value="1"/>
</dbReference>
<sequence>MHRFKPKRYEEYGYVLDVFPASRKPGYQVARNEFIVQILGEEYFTLLEAAVNERYKPQIGFRIYIGREAPRELIRIIKRITSDELTEIARINLENIVQKVVTEQESRFVEFFNRSNPISPRLHALELIPGVGKKMLQKVLEERDAEPFESYEDIKKRVGLL</sequence>
<proteinExistence type="predicted"/>
<evidence type="ECO:0000313" key="1">
    <source>
        <dbReference type="EMBL" id="HIQ29514.1"/>
    </source>
</evidence>
<dbReference type="InterPro" id="IPR007003">
    <property type="entry name" value="DUF655"/>
</dbReference>
<feature type="non-terminal residue" evidence="1">
    <location>
        <position position="161"/>
    </location>
</feature>
<name>A0A832ZV53_CALS0</name>
<accession>A0A832ZV53</accession>
<dbReference type="EMBL" id="DQVM01000056">
    <property type="protein sequence ID" value="HIQ29514.1"/>
    <property type="molecule type" value="Genomic_DNA"/>
</dbReference>
<dbReference type="SUPFAM" id="SSF160975">
    <property type="entry name" value="AF1531-like"/>
    <property type="match status" value="1"/>
</dbReference>
<dbReference type="Gene3D" id="2.40.50.140">
    <property type="entry name" value="Nucleic acid-binding proteins"/>
    <property type="match status" value="1"/>
</dbReference>
<protein>
    <submittedName>
        <fullName evidence="1">DUF655 domain-containing protein</fullName>
    </submittedName>
</protein>
<dbReference type="AlphaFoldDB" id="A0A832ZV53"/>
<gene>
    <name evidence="1" type="ORF">EYH45_03010</name>
</gene>